<name>A0A285KPH2_9NOCA</name>
<dbReference type="AlphaFoldDB" id="A0A285KPH2"/>
<dbReference type="PROSITE" id="PS51257">
    <property type="entry name" value="PROKAR_LIPOPROTEIN"/>
    <property type="match status" value="1"/>
</dbReference>
<keyword evidence="4" id="KW-0472">Membrane</keyword>
<gene>
    <name evidence="9" type="ORF">SAMN04244553_0273</name>
</gene>
<comment type="subcellular location">
    <subcellularLocation>
        <location evidence="1">Cell membrane</location>
        <topology evidence="1">Lipid-anchor</topology>
    </subcellularLocation>
</comment>
<evidence type="ECO:0000313" key="9">
    <source>
        <dbReference type="EMBL" id="SNY74538.1"/>
    </source>
</evidence>
<dbReference type="RefSeq" id="WP_097243315.1">
    <property type="nucleotide sequence ID" value="NZ_OBEG01000001.1"/>
</dbReference>
<feature type="chain" id="PRO_5038355243" evidence="8">
    <location>
        <begin position="30"/>
        <end position="197"/>
    </location>
</feature>
<dbReference type="Pfam" id="PF16708">
    <property type="entry name" value="LppA"/>
    <property type="match status" value="1"/>
</dbReference>
<evidence type="ECO:0000256" key="1">
    <source>
        <dbReference type="ARBA" id="ARBA00004193"/>
    </source>
</evidence>
<proteinExistence type="predicted"/>
<keyword evidence="10" id="KW-1185">Reference proteome</keyword>
<keyword evidence="3 8" id="KW-0732">Signal</keyword>
<evidence type="ECO:0000256" key="5">
    <source>
        <dbReference type="ARBA" id="ARBA00023139"/>
    </source>
</evidence>
<evidence type="ECO:0000256" key="7">
    <source>
        <dbReference type="SAM" id="MobiDB-lite"/>
    </source>
</evidence>
<accession>A0A285KPH2</accession>
<sequence>MATGPRRQPAALRSIAALAVACLTTGGCATLLGEPAPPPSADEIAAAAAELTELPSSEVAEQQLASVVEQIVAAASALEPRLRWGFSEERGIGPCYGPYAHTVGRRVVLPRYHAEGSLPDAAWPGFQETARALAASAGATDMRPGGSSSPDRHVAFEGGDGAAWDSNTELSIFADSRSMTITAVVGCRLPADRRPAE</sequence>
<dbReference type="InterPro" id="IPR032018">
    <property type="entry name" value="LppA/LppB/LprP"/>
</dbReference>
<reference evidence="9 10" key="1">
    <citation type="submission" date="2017-09" db="EMBL/GenBank/DDBJ databases">
        <authorList>
            <person name="Ehlers B."/>
            <person name="Leendertz F.H."/>
        </authorList>
    </citation>
    <scope>NUCLEOTIDE SEQUENCE [LARGE SCALE GENOMIC DNA]</scope>
    <source>
        <strain evidence="9 10">DSM 45537</strain>
    </source>
</reference>
<dbReference type="EMBL" id="OBEG01000001">
    <property type="protein sequence ID" value="SNY74538.1"/>
    <property type="molecule type" value="Genomic_DNA"/>
</dbReference>
<keyword evidence="2" id="KW-1003">Cell membrane</keyword>
<dbReference type="OrthoDB" id="4550811at2"/>
<dbReference type="Proteomes" id="UP000219565">
    <property type="component" value="Unassembled WGS sequence"/>
</dbReference>
<dbReference type="GO" id="GO:0005886">
    <property type="term" value="C:plasma membrane"/>
    <property type="evidence" value="ECO:0007669"/>
    <property type="project" value="UniProtKB-SubCell"/>
</dbReference>
<evidence type="ECO:0000256" key="8">
    <source>
        <dbReference type="SAM" id="SignalP"/>
    </source>
</evidence>
<organism evidence="9 10">
    <name type="scientific">Nocardia amikacinitolerans</name>
    <dbReference type="NCBI Taxonomy" id="756689"/>
    <lineage>
        <taxon>Bacteria</taxon>
        <taxon>Bacillati</taxon>
        <taxon>Actinomycetota</taxon>
        <taxon>Actinomycetes</taxon>
        <taxon>Mycobacteriales</taxon>
        <taxon>Nocardiaceae</taxon>
        <taxon>Nocardia</taxon>
    </lineage>
</organism>
<evidence type="ECO:0000313" key="10">
    <source>
        <dbReference type="Proteomes" id="UP000219565"/>
    </source>
</evidence>
<keyword evidence="6 9" id="KW-0449">Lipoprotein</keyword>
<feature type="region of interest" description="Disordered" evidence="7">
    <location>
        <begin position="134"/>
        <end position="160"/>
    </location>
</feature>
<feature type="signal peptide" evidence="8">
    <location>
        <begin position="1"/>
        <end position="29"/>
    </location>
</feature>
<evidence type="ECO:0000256" key="6">
    <source>
        <dbReference type="ARBA" id="ARBA00023288"/>
    </source>
</evidence>
<protein>
    <submittedName>
        <fullName evidence="9">Lipoprotein</fullName>
    </submittedName>
</protein>
<evidence type="ECO:0000256" key="4">
    <source>
        <dbReference type="ARBA" id="ARBA00023136"/>
    </source>
</evidence>
<evidence type="ECO:0000256" key="3">
    <source>
        <dbReference type="ARBA" id="ARBA00022729"/>
    </source>
</evidence>
<evidence type="ECO:0000256" key="2">
    <source>
        <dbReference type="ARBA" id="ARBA00022475"/>
    </source>
</evidence>
<dbReference type="Gene3D" id="3.30.2030.20">
    <property type="match status" value="1"/>
</dbReference>
<keyword evidence="5" id="KW-0564">Palmitate</keyword>